<evidence type="ECO:0000256" key="1">
    <source>
        <dbReference type="SAM" id="Phobius"/>
    </source>
</evidence>
<name>A0ABS1DAG5_9PROT</name>
<keyword evidence="3" id="KW-1185">Reference proteome</keyword>
<feature type="transmembrane region" description="Helical" evidence="1">
    <location>
        <begin position="196"/>
        <end position="226"/>
    </location>
</feature>
<gene>
    <name evidence="2" type="ORF">CKO28_04865</name>
</gene>
<keyword evidence="1" id="KW-1133">Transmembrane helix</keyword>
<organism evidence="2 3">
    <name type="scientific">Rhodovibrio sodomensis</name>
    <dbReference type="NCBI Taxonomy" id="1088"/>
    <lineage>
        <taxon>Bacteria</taxon>
        <taxon>Pseudomonadati</taxon>
        <taxon>Pseudomonadota</taxon>
        <taxon>Alphaproteobacteria</taxon>
        <taxon>Rhodospirillales</taxon>
        <taxon>Rhodovibrionaceae</taxon>
        <taxon>Rhodovibrio</taxon>
    </lineage>
</organism>
<feature type="transmembrane region" description="Helical" evidence="1">
    <location>
        <begin position="21"/>
        <end position="46"/>
    </location>
</feature>
<evidence type="ECO:0000313" key="3">
    <source>
        <dbReference type="Proteomes" id="UP001296873"/>
    </source>
</evidence>
<keyword evidence="1" id="KW-0812">Transmembrane</keyword>
<sequence>MHPRYLPPQPGGLRRWLTGGARIAAASAPGMLVVAGLLYAAGVALYQALAGLGPAGQVVAESVVIYAAAVLLPWWSAGLSEQVAEGRLFALLPARLPAPRALLPMSLWALLLPTIWTGFGSMILTQPHDPDLFAPRPLIDIARAVGFSASIAGSLTALDRLRLSRTALSGNDEPTAALDSTSQATLARHGRSLQNIFLLILIVAHAMSAAIPFGPLVVLAGLPWAAASCHLAVVEMKTGTPYRAQAPASAAAAQGNG</sequence>
<evidence type="ECO:0000313" key="2">
    <source>
        <dbReference type="EMBL" id="MBK1667360.1"/>
    </source>
</evidence>
<protein>
    <submittedName>
        <fullName evidence="2">Uncharacterized protein</fullName>
    </submittedName>
</protein>
<dbReference type="Proteomes" id="UP001296873">
    <property type="component" value="Unassembled WGS sequence"/>
</dbReference>
<reference evidence="2 3" key="1">
    <citation type="journal article" date="2020" name="Microorganisms">
        <title>Osmotic Adaptation and Compatible Solute Biosynthesis of Phototrophic Bacteria as Revealed from Genome Analyses.</title>
        <authorList>
            <person name="Imhoff J.F."/>
            <person name="Rahn T."/>
            <person name="Kunzel S."/>
            <person name="Keller A."/>
            <person name="Neulinger S.C."/>
        </authorList>
    </citation>
    <scope>NUCLEOTIDE SEQUENCE [LARGE SCALE GENOMIC DNA]</scope>
    <source>
        <strain evidence="2 3">DSM 9895</strain>
    </source>
</reference>
<dbReference type="EMBL" id="NRRL01000006">
    <property type="protein sequence ID" value="MBK1667360.1"/>
    <property type="molecule type" value="Genomic_DNA"/>
</dbReference>
<proteinExistence type="predicted"/>
<feature type="transmembrane region" description="Helical" evidence="1">
    <location>
        <begin position="58"/>
        <end position="80"/>
    </location>
</feature>
<comment type="caution">
    <text evidence="2">The sequence shown here is derived from an EMBL/GenBank/DDBJ whole genome shotgun (WGS) entry which is preliminary data.</text>
</comment>
<feature type="transmembrane region" description="Helical" evidence="1">
    <location>
        <begin position="101"/>
        <end position="121"/>
    </location>
</feature>
<feature type="transmembrane region" description="Helical" evidence="1">
    <location>
        <begin position="141"/>
        <end position="158"/>
    </location>
</feature>
<accession>A0ABS1DAG5</accession>
<keyword evidence="1" id="KW-0472">Membrane</keyword>